<comment type="caution">
    <text evidence="5">The sequence shown here is derived from an EMBL/GenBank/DDBJ whole genome shotgun (WGS) entry which is preliminary data.</text>
</comment>
<protein>
    <submittedName>
        <fullName evidence="6">Competence-related pilin export protein ComGA</fullName>
    </submittedName>
    <submittedName>
        <fullName evidence="5">Type II traffic warden ATPase</fullName>
    </submittedName>
</protein>
<dbReference type="GO" id="GO:0005886">
    <property type="term" value="C:plasma membrane"/>
    <property type="evidence" value="ECO:0007669"/>
    <property type="project" value="TreeGrafter"/>
</dbReference>
<evidence type="ECO:0000256" key="2">
    <source>
        <dbReference type="ARBA" id="ARBA00022741"/>
    </source>
</evidence>
<evidence type="ECO:0000259" key="4">
    <source>
        <dbReference type="PROSITE" id="PS00662"/>
    </source>
</evidence>
<comment type="similarity">
    <text evidence="1">Belongs to the GSP E family.</text>
</comment>
<dbReference type="InterPro" id="IPR003593">
    <property type="entry name" value="AAA+_ATPase"/>
</dbReference>
<dbReference type="GO" id="GO:0016887">
    <property type="term" value="F:ATP hydrolysis activity"/>
    <property type="evidence" value="ECO:0007669"/>
    <property type="project" value="TreeGrafter"/>
</dbReference>
<feature type="domain" description="Bacterial type II secretion system protein E" evidence="4">
    <location>
        <begin position="208"/>
        <end position="222"/>
    </location>
</feature>
<evidence type="ECO:0000313" key="5">
    <source>
        <dbReference type="EMBL" id="STX10003.1"/>
    </source>
</evidence>
<dbReference type="NCBIfam" id="NF041000">
    <property type="entry name" value="ATPase_ComGA"/>
    <property type="match status" value="1"/>
</dbReference>
<evidence type="ECO:0000313" key="7">
    <source>
        <dbReference type="Proteomes" id="UP000254330"/>
    </source>
</evidence>
<dbReference type="AlphaFoldDB" id="A0A2U3AA64"/>
<proteinExistence type="inferred from homology"/>
<dbReference type="GO" id="GO:0005524">
    <property type="term" value="F:ATP binding"/>
    <property type="evidence" value="ECO:0007669"/>
    <property type="project" value="UniProtKB-KW"/>
</dbReference>
<reference evidence="6 8" key="2">
    <citation type="submission" date="2019-03" db="EMBL/GenBank/DDBJ databases">
        <title>Genomic Encyclopedia of Type Strains, Phase IV (KMG-IV): sequencing the most valuable type-strain genomes for metagenomic binning, comparative biology and taxonomic classification.</title>
        <authorList>
            <person name="Goeker M."/>
        </authorList>
    </citation>
    <scope>NUCLEOTIDE SEQUENCE [LARGE SCALE GENOMIC DNA]</scope>
    <source>
        <strain evidence="6 8">DSM 20580</strain>
    </source>
</reference>
<dbReference type="InterPro" id="IPR047667">
    <property type="entry name" value="ATPase_ComGA"/>
</dbReference>
<evidence type="ECO:0000313" key="6">
    <source>
        <dbReference type="EMBL" id="TDR34511.1"/>
    </source>
</evidence>
<dbReference type="OrthoDB" id="9808272at2"/>
<evidence type="ECO:0000256" key="3">
    <source>
        <dbReference type="ARBA" id="ARBA00022840"/>
    </source>
</evidence>
<dbReference type="Proteomes" id="UP000254330">
    <property type="component" value="Unassembled WGS sequence"/>
</dbReference>
<gene>
    <name evidence="5" type="primary">gspE_1</name>
    <name evidence="6" type="ORF">DFR61_13811</name>
    <name evidence="5" type="ORF">NCTC10597_01712</name>
</gene>
<name>A0A2U3AA64_9BACL</name>
<evidence type="ECO:0000256" key="1">
    <source>
        <dbReference type="ARBA" id="ARBA00006611"/>
    </source>
</evidence>
<dbReference type="PANTHER" id="PTHR30258">
    <property type="entry name" value="TYPE II SECRETION SYSTEM PROTEIN GSPE-RELATED"/>
    <property type="match status" value="1"/>
</dbReference>
<dbReference type="SUPFAM" id="SSF52540">
    <property type="entry name" value="P-loop containing nucleoside triphosphate hydrolases"/>
    <property type="match status" value="1"/>
</dbReference>
<dbReference type="InterPro" id="IPR001482">
    <property type="entry name" value="T2SS/T4SS_dom"/>
</dbReference>
<keyword evidence="8" id="KW-1185">Reference proteome</keyword>
<keyword evidence="3" id="KW-0067">ATP-binding</keyword>
<dbReference type="Proteomes" id="UP000294641">
    <property type="component" value="Unassembled WGS sequence"/>
</dbReference>
<dbReference type="SMART" id="SM00382">
    <property type="entry name" value="AAA"/>
    <property type="match status" value="1"/>
</dbReference>
<dbReference type="Pfam" id="PF00437">
    <property type="entry name" value="T2SSE"/>
    <property type="match status" value="1"/>
</dbReference>
<sequence length="340" mass="38027">MELESIIEKKCLHLVKKALHFQASDVHMLPSKEGYQIYFRKFNRLVAAGEIPIDLGSKMISHFKYQSVLDIGEKRRPQSGSFEYIENSEVIACRVSTLPSVSMLESLVIRLLPQNNVQTLDTIAFSPTSVKRLQSLAHFSQGIILFCGPTGCGKSTTMYSLLNYCSKQLSKHVISLEDPVENNQQHLLQVQVNERSGVTYASGLKAILRHSPDVIMIGEIRDKETAKIAIEAALTGHLVISTIHAKNSFGCLHRLIDLGISDDELKQTILGIVSQKLITRNDEAASTAALYEILCEQNLLDSFNAIKGHDSFQMPLDETIHYQMIRGIRDEKIIQNAFTT</sequence>
<dbReference type="CDD" id="cd01129">
    <property type="entry name" value="PulE-GspE-like"/>
    <property type="match status" value="1"/>
</dbReference>
<dbReference type="Gene3D" id="3.40.50.300">
    <property type="entry name" value="P-loop containing nucleotide triphosphate hydrolases"/>
    <property type="match status" value="1"/>
</dbReference>
<dbReference type="InterPro" id="IPR027417">
    <property type="entry name" value="P-loop_NTPase"/>
</dbReference>
<dbReference type="PROSITE" id="PS00662">
    <property type="entry name" value="T2SP_E"/>
    <property type="match status" value="1"/>
</dbReference>
<dbReference type="EMBL" id="UGNP01000001">
    <property type="protein sequence ID" value="STX10003.1"/>
    <property type="molecule type" value="Genomic_DNA"/>
</dbReference>
<dbReference type="PANTHER" id="PTHR30258:SF2">
    <property type="entry name" value="COMG OPERON PROTEIN 1"/>
    <property type="match status" value="1"/>
</dbReference>
<reference evidence="5 7" key="1">
    <citation type="submission" date="2018-06" db="EMBL/GenBank/DDBJ databases">
        <authorList>
            <consortium name="Pathogen Informatics"/>
            <person name="Doyle S."/>
        </authorList>
    </citation>
    <scope>NUCLEOTIDE SEQUENCE [LARGE SCALE GENOMIC DNA]</scope>
    <source>
        <strain evidence="5 7">NCTC10597</strain>
    </source>
</reference>
<dbReference type="RefSeq" id="WP_109350546.1">
    <property type="nucleotide sequence ID" value="NZ_BJUE01000039.1"/>
</dbReference>
<organism evidence="5 7">
    <name type="scientific">Kurthia zopfii</name>
    <dbReference type="NCBI Taxonomy" id="1650"/>
    <lineage>
        <taxon>Bacteria</taxon>
        <taxon>Bacillati</taxon>
        <taxon>Bacillota</taxon>
        <taxon>Bacilli</taxon>
        <taxon>Bacillales</taxon>
        <taxon>Caryophanaceae</taxon>
        <taxon>Kurthia</taxon>
    </lineage>
</organism>
<accession>A0A2U3AA64</accession>
<dbReference type="Gene3D" id="3.30.450.90">
    <property type="match status" value="1"/>
</dbReference>
<keyword evidence="2" id="KW-0547">Nucleotide-binding</keyword>
<dbReference type="EMBL" id="SNZG01000038">
    <property type="protein sequence ID" value="TDR34511.1"/>
    <property type="molecule type" value="Genomic_DNA"/>
</dbReference>
<evidence type="ECO:0000313" key="8">
    <source>
        <dbReference type="Proteomes" id="UP000294641"/>
    </source>
</evidence>